<sequence length="48" mass="5115">CAAAGAPATIDRAAAAARIGRLRRKASSSCWLRWCESGDPRRSPRCAN</sequence>
<organism evidence="1">
    <name type="scientific">uncultured Acetobacteraceae bacterium</name>
    <dbReference type="NCBI Taxonomy" id="169975"/>
    <lineage>
        <taxon>Bacteria</taxon>
        <taxon>Pseudomonadati</taxon>
        <taxon>Pseudomonadota</taxon>
        <taxon>Alphaproteobacteria</taxon>
        <taxon>Acetobacterales</taxon>
        <taxon>Acetobacteraceae</taxon>
        <taxon>environmental samples</taxon>
    </lineage>
</organism>
<reference evidence="1" key="1">
    <citation type="submission" date="2020-02" db="EMBL/GenBank/DDBJ databases">
        <authorList>
            <person name="Meier V. D."/>
        </authorList>
    </citation>
    <scope>NUCLEOTIDE SEQUENCE</scope>
    <source>
        <strain evidence="1">AVDCRST_MAG08</strain>
    </source>
</reference>
<dbReference type="AlphaFoldDB" id="A0A6J4HSP4"/>
<feature type="non-terminal residue" evidence="1">
    <location>
        <position position="1"/>
    </location>
</feature>
<feature type="non-terminal residue" evidence="1">
    <location>
        <position position="48"/>
    </location>
</feature>
<dbReference type="EMBL" id="CADCTG010000116">
    <property type="protein sequence ID" value="CAA9232267.1"/>
    <property type="molecule type" value="Genomic_DNA"/>
</dbReference>
<evidence type="ECO:0000313" key="1">
    <source>
        <dbReference type="EMBL" id="CAA9232267.1"/>
    </source>
</evidence>
<gene>
    <name evidence="1" type="ORF">AVDCRST_MAG08-1172</name>
</gene>
<protein>
    <submittedName>
        <fullName evidence="1">Uncharacterized protein</fullName>
    </submittedName>
</protein>
<proteinExistence type="predicted"/>
<name>A0A6J4HSP4_9PROT</name>
<accession>A0A6J4HSP4</accession>